<sequence>MFGAGCNSHHHKALVLWFILMACFCMPGFSAGVYAQESSAESVSAQTITSYVSRAALAKQQGQWLLAAQALADAARLTLKNGQWGKAKELAYQALSIPHDGLTPHETAYLLINLGRTLAQIDEQLNDSSHSLRLQAFYLFNKATKMATRANDIKTLSYALGYTGELFETEKRYPEALTFTRRAIFHAQQADAMQSMFLWQWQRGRLLAASGQRSVAVDAYRQAIKLLPRFSLSSMGEISTGQLYLQLVDLLLKEAQQSRDNITKATLLRSVRDLVEQMKAAELRDYFQDECVDKLQAKVKDVSKVSATAVVIYPIMLEDRLELLLDFPNGEMKRYSVPVDNNTLSAEIHRFRRLLEKRTTNQYRPHGEQLYEWLIAPFEDELASLNIDTLVFVPDGALRTIPVAALYDGEQFLIEKYAIATTPGVKLTDPAPLDRRQIKPLYVGLSQSVQGFSALESVPEELKGINDLYDGKLLLDEDFTQTQFRNALADRQLNVLHIATHGKFSGDADSSFILTYDGRLSMNQLAKQIGMFKFREQPLELLVLSACETAQGDERAALGLSGMAIKAGARSVVGTLWKVDDIAASQLIRDFYRQLQDPQASRAVAMQRAQQAMLNDIRFRHPGYWSAYLLINGWL</sequence>
<feature type="domain" description="CHAT" evidence="1">
    <location>
        <begin position="365"/>
        <end position="631"/>
    </location>
</feature>
<organism evidence="2">
    <name type="scientific">hydrothermal vent metagenome</name>
    <dbReference type="NCBI Taxonomy" id="652676"/>
    <lineage>
        <taxon>unclassified sequences</taxon>
        <taxon>metagenomes</taxon>
        <taxon>ecological metagenomes</taxon>
    </lineage>
</organism>
<reference evidence="2" key="1">
    <citation type="submission" date="2018-06" db="EMBL/GenBank/DDBJ databases">
        <authorList>
            <person name="Zhirakovskaya E."/>
        </authorList>
    </citation>
    <scope>NUCLEOTIDE SEQUENCE</scope>
</reference>
<protein>
    <recommendedName>
        <fullName evidence="1">CHAT domain-containing protein</fullName>
    </recommendedName>
</protein>
<dbReference type="SUPFAM" id="SSF48452">
    <property type="entry name" value="TPR-like"/>
    <property type="match status" value="1"/>
</dbReference>
<dbReference type="Pfam" id="PF12770">
    <property type="entry name" value="CHAT"/>
    <property type="match status" value="1"/>
</dbReference>
<evidence type="ECO:0000259" key="1">
    <source>
        <dbReference type="Pfam" id="PF12770"/>
    </source>
</evidence>
<name>A0A3B1AAD3_9ZZZZ</name>
<proteinExistence type="predicted"/>
<evidence type="ECO:0000313" key="2">
    <source>
        <dbReference type="EMBL" id="VAW89766.1"/>
    </source>
</evidence>
<dbReference type="PANTHER" id="PTHR10098:SF112">
    <property type="entry name" value="SLR0380 PROTEIN"/>
    <property type="match status" value="1"/>
</dbReference>
<accession>A0A3B1AAD3</accession>
<gene>
    <name evidence="2" type="ORF">MNBD_GAMMA17-2056</name>
</gene>
<dbReference type="InterPro" id="IPR011990">
    <property type="entry name" value="TPR-like_helical_dom_sf"/>
</dbReference>
<dbReference type="InterPro" id="IPR024983">
    <property type="entry name" value="CHAT_dom"/>
</dbReference>
<dbReference type="EMBL" id="UOFQ01000152">
    <property type="protein sequence ID" value="VAW89766.1"/>
    <property type="molecule type" value="Genomic_DNA"/>
</dbReference>
<dbReference type="PANTHER" id="PTHR10098">
    <property type="entry name" value="RAPSYN-RELATED"/>
    <property type="match status" value="1"/>
</dbReference>
<dbReference type="AlphaFoldDB" id="A0A3B1AAD3"/>
<dbReference type="Gene3D" id="1.25.40.10">
    <property type="entry name" value="Tetratricopeptide repeat domain"/>
    <property type="match status" value="1"/>
</dbReference>